<evidence type="ECO:0000256" key="1">
    <source>
        <dbReference type="SAM" id="MobiDB-lite"/>
    </source>
</evidence>
<gene>
    <name evidence="2" type="ORF">AVDCRST_MAG30-3555</name>
</gene>
<organism evidence="2">
    <name type="scientific">uncultured Solirubrobacteraceae bacterium</name>
    <dbReference type="NCBI Taxonomy" id="1162706"/>
    <lineage>
        <taxon>Bacteria</taxon>
        <taxon>Bacillati</taxon>
        <taxon>Actinomycetota</taxon>
        <taxon>Thermoleophilia</taxon>
        <taxon>Solirubrobacterales</taxon>
        <taxon>Solirubrobacteraceae</taxon>
        <taxon>environmental samples</taxon>
    </lineage>
</organism>
<feature type="compositionally biased region" description="Low complexity" evidence="1">
    <location>
        <begin position="28"/>
        <end position="37"/>
    </location>
</feature>
<dbReference type="EMBL" id="CADCVS010000466">
    <property type="protein sequence ID" value="CAA9528292.1"/>
    <property type="molecule type" value="Genomic_DNA"/>
</dbReference>
<reference evidence="2" key="1">
    <citation type="submission" date="2020-02" db="EMBL/GenBank/DDBJ databases">
        <authorList>
            <person name="Meier V. D."/>
        </authorList>
    </citation>
    <scope>NUCLEOTIDE SEQUENCE</scope>
    <source>
        <strain evidence="2">AVDCRST_MAG30</strain>
    </source>
</reference>
<feature type="non-terminal residue" evidence="2">
    <location>
        <position position="1"/>
    </location>
</feature>
<feature type="compositionally biased region" description="Basic and acidic residues" evidence="1">
    <location>
        <begin position="110"/>
        <end position="119"/>
    </location>
</feature>
<dbReference type="AlphaFoldDB" id="A0A6J4TNU8"/>
<evidence type="ECO:0000313" key="2">
    <source>
        <dbReference type="EMBL" id="CAA9528292.1"/>
    </source>
</evidence>
<feature type="compositionally biased region" description="Basic residues" evidence="1">
    <location>
        <begin position="92"/>
        <end position="105"/>
    </location>
</feature>
<feature type="compositionally biased region" description="Basic residues" evidence="1">
    <location>
        <begin position="38"/>
        <end position="47"/>
    </location>
</feature>
<accession>A0A6J4TNU8</accession>
<feature type="non-terminal residue" evidence="2">
    <location>
        <position position="164"/>
    </location>
</feature>
<feature type="compositionally biased region" description="Basic and acidic residues" evidence="1">
    <location>
        <begin position="1"/>
        <end position="27"/>
    </location>
</feature>
<protein>
    <submittedName>
        <fullName evidence="2">Uncharacterized protein</fullName>
    </submittedName>
</protein>
<name>A0A6J4TNU8_9ACTN</name>
<feature type="region of interest" description="Disordered" evidence="1">
    <location>
        <begin position="1"/>
        <end position="119"/>
    </location>
</feature>
<sequence length="164" mass="17941">VRLPRHAEREGRPHGGLRRDADRDPDPGHGLALAPRGARLRLPRARPRRADVQPARAVRRPRGGAAARRAEDGLRAAQALRAGHGLRDDRHRRGARARLRAHGRGGRAGGRADRGRRARGDLRVLPRLQGVRPAHAGGPDPGRGLRRVRRHLVAAGHEPAARRV</sequence>
<proteinExistence type="predicted"/>